<dbReference type="Pfam" id="PF02653">
    <property type="entry name" value="BPD_transp_2"/>
    <property type="match status" value="1"/>
</dbReference>
<dbReference type="RefSeq" id="WP_013608077.1">
    <property type="nucleotide sequence ID" value="NC_015152.1"/>
</dbReference>
<dbReference type="HOGENOM" id="CLU_028880_4_1_12"/>
<dbReference type="AlphaFoldDB" id="F0RRH9"/>
<dbReference type="KEGG" id="sbu:SpiBuddy_2417"/>
<evidence type="ECO:0000256" key="4">
    <source>
        <dbReference type="ARBA" id="ARBA00022519"/>
    </source>
</evidence>
<feature type="transmembrane region" description="Helical" evidence="8">
    <location>
        <begin position="12"/>
        <end position="36"/>
    </location>
</feature>
<keyword evidence="2" id="KW-0813">Transport</keyword>
<evidence type="ECO:0000313" key="10">
    <source>
        <dbReference type="Proteomes" id="UP000008466"/>
    </source>
</evidence>
<name>F0RRH9_SPHGB</name>
<keyword evidence="4" id="KW-0997">Cell inner membrane</keyword>
<keyword evidence="10" id="KW-1185">Reference proteome</keyword>
<evidence type="ECO:0000256" key="8">
    <source>
        <dbReference type="SAM" id="Phobius"/>
    </source>
</evidence>
<feature type="transmembrane region" description="Helical" evidence="8">
    <location>
        <begin position="302"/>
        <end position="321"/>
    </location>
</feature>
<keyword evidence="6 8" id="KW-1133">Transmembrane helix</keyword>
<feature type="transmembrane region" description="Helical" evidence="8">
    <location>
        <begin position="94"/>
        <end position="115"/>
    </location>
</feature>
<dbReference type="STRING" id="158189.SpiBuddy_2417"/>
<dbReference type="InterPro" id="IPR001851">
    <property type="entry name" value="ABC_transp_permease"/>
</dbReference>
<dbReference type="GO" id="GO:0005886">
    <property type="term" value="C:plasma membrane"/>
    <property type="evidence" value="ECO:0007669"/>
    <property type="project" value="UniProtKB-SubCell"/>
</dbReference>
<dbReference type="eggNOG" id="COG1172">
    <property type="taxonomic scope" value="Bacteria"/>
</dbReference>
<protein>
    <submittedName>
        <fullName evidence="9">ABC-type transporter, integral membrane subunit</fullName>
    </submittedName>
</protein>
<accession>F0RRH9</accession>
<dbReference type="PANTHER" id="PTHR32196">
    <property type="entry name" value="ABC TRANSPORTER PERMEASE PROTEIN YPHD-RELATED-RELATED"/>
    <property type="match status" value="1"/>
</dbReference>
<dbReference type="EMBL" id="CP002541">
    <property type="protein sequence ID" value="ADY14231.1"/>
    <property type="molecule type" value="Genomic_DNA"/>
</dbReference>
<proteinExistence type="predicted"/>
<keyword evidence="3" id="KW-1003">Cell membrane</keyword>
<evidence type="ECO:0000256" key="7">
    <source>
        <dbReference type="ARBA" id="ARBA00023136"/>
    </source>
</evidence>
<feature type="transmembrane region" description="Helical" evidence="8">
    <location>
        <begin position="277"/>
        <end position="296"/>
    </location>
</feature>
<organism evidence="9 10">
    <name type="scientific">Sphaerochaeta globosa (strain ATCC BAA-1886 / DSM 22777 / Buddy)</name>
    <name type="common">Spirochaeta sp. (strain Buddy)</name>
    <dbReference type="NCBI Taxonomy" id="158189"/>
    <lineage>
        <taxon>Bacteria</taxon>
        <taxon>Pseudomonadati</taxon>
        <taxon>Spirochaetota</taxon>
        <taxon>Spirochaetia</taxon>
        <taxon>Spirochaetales</taxon>
        <taxon>Sphaerochaetaceae</taxon>
        <taxon>Sphaerochaeta</taxon>
    </lineage>
</organism>
<dbReference type="OrthoDB" id="9813906at2"/>
<gene>
    <name evidence="9" type="ordered locus">SpiBuddy_2417</name>
</gene>
<dbReference type="Proteomes" id="UP000008466">
    <property type="component" value="Chromosome"/>
</dbReference>
<reference evidence="10" key="1">
    <citation type="submission" date="2011-02" db="EMBL/GenBank/DDBJ databases">
        <title>Complete sequence of Spirochaeta sp. Buddy.</title>
        <authorList>
            <person name="Lucas S."/>
            <person name="Copeland A."/>
            <person name="Lapidus A."/>
            <person name="Cheng J.-F."/>
            <person name="Goodwin L."/>
            <person name="Pitluck S."/>
            <person name="Zeytun A."/>
            <person name="Detter J.C."/>
            <person name="Han C."/>
            <person name="Tapia R."/>
            <person name="Land M."/>
            <person name="Hauser L."/>
            <person name="Kyrpides N."/>
            <person name="Ivanova N."/>
            <person name="Mikhailova N."/>
            <person name="Pagani I."/>
            <person name="Ritalahti K.M."/>
            <person name="Loeffler F.E."/>
            <person name="Woyke T."/>
        </authorList>
    </citation>
    <scope>NUCLEOTIDE SEQUENCE [LARGE SCALE GENOMIC DNA]</scope>
    <source>
        <strain evidence="10">ATCC BAA-1886 / DSM 22777 / Buddy</strain>
    </source>
</reference>
<keyword evidence="7 8" id="KW-0472">Membrane</keyword>
<evidence type="ECO:0000256" key="5">
    <source>
        <dbReference type="ARBA" id="ARBA00022692"/>
    </source>
</evidence>
<evidence type="ECO:0000256" key="6">
    <source>
        <dbReference type="ARBA" id="ARBA00022989"/>
    </source>
</evidence>
<evidence type="ECO:0000256" key="2">
    <source>
        <dbReference type="ARBA" id="ARBA00022448"/>
    </source>
</evidence>
<evidence type="ECO:0000256" key="3">
    <source>
        <dbReference type="ARBA" id="ARBA00022475"/>
    </source>
</evidence>
<comment type="subcellular location">
    <subcellularLocation>
        <location evidence="1">Cell membrane</location>
        <topology evidence="1">Multi-pass membrane protein</topology>
    </subcellularLocation>
</comment>
<dbReference type="CDD" id="cd06579">
    <property type="entry name" value="TM_PBP1_transp_AraH_like"/>
    <property type="match status" value="1"/>
</dbReference>
<feature type="transmembrane region" description="Helical" evidence="8">
    <location>
        <begin position="42"/>
        <end position="61"/>
    </location>
</feature>
<feature type="transmembrane region" description="Helical" evidence="8">
    <location>
        <begin position="173"/>
        <end position="192"/>
    </location>
</feature>
<evidence type="ECO:0000313" key="9">
    <source>
        <dbReference type="EMBL" id="ADY14231.1"/>
    </source>
</evidence>
<dbReference type="GO" id="GO:0022857">
    <property type="term" value="F:transmembrane transporter activity"/>
    <property type="evidence" value="ECO:0007669"/>
    <property type="project" value="InterPro"/>
</dbReference>
<feature type="transmembrane region" description="Helical" evidence="8">
    <location>
        <begin position="223"/>
        <end position="245"/>
    </location>
</feature>
<dbReference type="PANTHER" id="PTHR32196:SF21">
    <property type="entry name" value="ABC TRANSPORTER PERMEASE PROTEIN YPHD-RELATED"/>
    <property type="match status" value="1"/>
</dbReference>
<feature type="transmembrane region" description="Helical" evidence="8">
    <location>
        <begin position="251"/>
        <end position="270"/>
    </location>
</feature>
<keyword evidence="5 8" id="KW-0812">Transmembrane</keyword>
<evidence type="ECO:0000256" key="1">
    <source>
        <dbReference type="ARBA" id="ARBA00004651"/>
    </source>
</evidence>
<sequence length="344" mass="37412">MEKIRNILKKREALLAVIILIYSAFVAIMAPTFLSYGNLTNVLKACSVTGIFSLGVLIIIISGGFDVSFTAIAQVTEYFCVYFMVNWFTHGNLLLTLLLASLVGALMGLFNGFLIDHFKMPAIIITISTQNLFYGLMYVVTRGKLLYTIPEYIWPLADGKLFKVAQAVGSPNGFSYVTVLWFVMAVILDFVLRKTTFGRTIYWVGGNRTAAKRVGVNMFRNTMLVYGIAGAIVGIGSIAHVAIVQTVIPNSIVGTEMAVIAAIILGGASISGGRGSVLGSILGVLLFQIVNNSLTLLKISSYWYNVFTGAIIILSLILNATQEIQQKRQIIRVKVASDIKEAAV</sequence>